<accession>J4U7C1</accession>
<dbReference type="GeneID" id="25988805"/>
<protein>
    <submittedName>
        <fullName evidence="2">Uncharacterized protein</fullName>
    </submittedName>
</protein>
<feature type="region of interest" description="Disordered" evidence="1">
    <location>
        <begin position="1"/>
        <end position="53"/>
    </location>
</feature>
<dbReference type="RefSeq" id="XP_014177500.1">
    <property type="nucleotide sequence ID" value="XM_014322025.1"/>
</dbReference>
<dbReference type="KEGG" id="tasa:A1Q1_05293"/>
<dbReference type="OrthoDB" id="2574480at2759"/>
<reference evidence="2 3" key="1">
    <citation type="journal article" date="2012" name="Eukaryot. Cell">
        <title>Draft genome sequence of CBS 2479, the standard type strain of Trichosporon asahii.</title>
        <authorList>
            <person name="Yang R.Y."/>
            <person name="Li H.T."/>
            <person name="Zhu H."/>
            <person name="Zhou G.P."/>
            <person name="Wang M."/>
            <person name="Wang L."/>
        </authorList>
    </citation>
    <scope>NUCLEOTIDE SEQUENCE [LARGE SCALE GENOMIC DNA]</scope>
    <source>
        <strain evidence="3">ATCC 90039 / CBS 2479 / JCM 2466 / KCTC 7840 / NCYC 2677 / UAMH 7654</strain>
    </source>
</reference>
<dbReference type="Proteomes" id="UP000002748">
    <property type="component" value="Unassembled WGS sequence"/>
</dbReference>
<dbReference type="AlphaFoldDB" id="J4U7C1"/>
<name>J4U7C1_TRIAS</name>
<evidence type="ECO:0000313" key="2">
    <source>
        <dbReference type="EMBL" id="EJT46185.1"/>
    </source>
</evidence>
<organism evidence="2 3">
    <name type="scientific">Trichosporon asahii var. asahii (strain ATCC 90039 / CBS 2479 / JCM 2466 / KCTC 7840 / NBRC 103889/ NCYC 2677 / UAMH 7654)</name>
    <name type="common">Yeast</name>
    <dbReference type="NCBI Taxonomy" id="1186058"/>
    <lineage>
        <taxon>Eukaryota</taxon>
        <taxon>Fungi</taxon>
        <taxon>Dikarya</taxon>
        <taxon>Basidiomycota</taxon>
        <taxon>Agaricomycotina</taxon>
        <taxon>Tremellomycetes</taxon>
        <taxon>Trichosporonales</taxon>
        <taxon>Trichosporonaceae</taxon>
        <taxon>Trichosporon</taxon>
    </lineage>
</organism>
<gene>
    <name evidence="2" type="ORF">A1Q1_05293</name>
</gene>
<feature type="compositionally biased region" description="Pro residues" evidence="1">
    <location>
        <begin position="1"/>
        <end position="15"/>
    </location>
</feature>
<dbReference type="HOGENOM" id="CLU_2293670_0_0_1"/>
<feature type="compositionally biased region" description="Low complexity" evidence="1">
    <location>
        <begin position="16"/>
        <end position="37"/>
    </location>
</feature>
<dbReference type="VEuPathDB" id="FungiDB:A1Q1_05293"/>
<evidence type="ECO:0000313" key="3">
    <source>
        <dbReference type="Proteomes" id="UP000002748"/>
    </source>
</evidence>
<comment type="caution">
    <text evidence="2">The sequence shown here is derived from an EMBL/GenBank/DDBJ whole genome shotgun (WGS) entry which is preliminary data.</text>
</comment>
<sequence length="101" mass="10115">MADPPPPAADPPPDADPAASASTAPAPAPAPAEQAPAPNSPAGPPGPPPTYAATQPQILVVPLPDASSFFWGRTLQGEVYVKGIGEARVRSVSKLSVLEDS</sequence>
<proteinExistence type="predicted"/>
<dbReference type="EMBL" id="ALBS01000302">
    <property type="protein sequence ID" value="EJT46185.1"/>
    <property type="molecule type" value="Genomic_DNA"/>
</dbReference>
<evidence type="ECO:0000256" key="1">
    <source>
        <dbReference type="SAM" id="MobiDB-lite"/>
    </source>
</evidence>
<feature type="compositionally biased region" description="Pro residues" evidence="1">
    <location>
        <begin position="38"/>
        <end position="50"/>
    </location>
</feature>